<dbReference type="Proteomes" id="UP000228948">
    <property type="component" value="Chromosome"/>
</dbReference>
<dbReference type="RefSeq" id="WP_071481279.1">
    <property type="nucleotide sequence ID" value="NZ_CP024899.1"/>
</dbReference>
<dbReference type="AlphaFoldDB" id="A0A2K8KBK4"/>
<keyword evidence="1" id="KW-1133">Transmembrane helix</keyword>
<dbReference type="EMBL" id="CP024899">
    <property type="protein sequence ID" value="ATX66804.1"/>
    <property type="molecule type" value="Genomic_DNA"/>
</dbReference>
<evidence type="ECO:0000313" key="3">
    <source>
        <dbReference type="Proteomes" id="UP000228948"/>
    </source>
</evidence>
<feature type="transmembrane region" description="Helical" evidence="1">
    <location>
        <begin position="25"/>
        <end position="45"/>
    </location>
</feature>
<organism evidence="2 3">
    <name type="scientific">Roseinatronobacter bogoriensis subsp. barguzinensis</name>
    <dbReference type="NCBI Taxonomy" id="441209"/>
    <lineage>
        <taxon>Bacteria</taxon>
        <taxon>Pseudomonadati</taxon>
        <taxon>Pseudomonadota</taxon>
        <taxon>Alphaproteobacteria</taxon>
        <taxon>Rhodobacterales</taxon>
        <taxon>Paracoccaceae</taxon>
        <taxon>Roseinatronobacter</taxon>
    </lineage>
</organism>
<proteinExistence type="predicted"/>
<gene>
    <name evidence="2" type="ORF">BG454_14040</name>
</gene>
<keyword evidence="1" id="KW-0472">Membrane</keyword>
<keyword evidence="3" id="KW-1185">Reference proteome</keyword>
<evidence type="ECO:0000313" key="2">
    <source>
        <dbReference type="EMBL" id="ATX66804.1"/>
    </source>
</evidence>
<reference evidence="2 3" key="1">
    <citation type="submission" date="2017-11" db="EMBL/GenBank/DDBJ databases">
        <title>Revised Sequence and Annotation of the Rhodobaca barguzinensis strain alga05 Genome.</title>
        <authorList>
            <person name="Kopejtka K."/>
            <person name="Tomasch J.M."/>
            <person name="Bunk B."/>
            <person name="Koblizek M."/>
        </authorList>
    </citation>
    <scope>NUCLEOTIDE SEQUENCE [LARGE SCALE GENOMIC DNA]</scope>
    <source>
        <strain evidence="3">alga05</strain>
    </source>
</reference>
<dbReference type="OrthoDB" id="7833467at2"/>
<dbReference type="KEGG" id="rbg:BG454_14040"/>
<accession>A0A2K8KBK4</accession>
<feature type="transmembrane region" description="Helical" evidence="1">
    <location>
        <begin position="57"/>
        <end position="82"/>
    </location>
</feature>
<evidence type="ECO:0000256" key="1">
    <source>
        <dbReference type="SAM" id="Phobius"/>
    </source>
</evidence>
<name>A0A2K8KBK4_9RHOB</name>
<sequence>MSVPRPAPSLASPDRGKAHGLTPRIARVLSVAVWGAAAAGFLLMADFATMDALTLAALALASFMPAIFVSFGLLVAAAVGALSREAHHLQGAVDELRRAVLQREAEAAALSPLAQSRLEELRSAQEETDTRLTMFFSQRSRASAAPKDATVIHDPQTTFPLEEDATLNDAPLPPADLIRALNFPENEGDSKGFDSLQLALMTPPVAPLIRTAQDVLTRLAQEGIYMDDLRPDRARPEFWRAFAQGKRGAMIAPLGGIRDRSCLAITSARMRADPEFRANAHLFLREFDRVFSAFAQDADDSQITALADTRSARAFMLVGRVSGVFSR</sequence>
<dbReference type="STRING" id="441209.GCA_001870665_02591"/>
<protein>
    <submittedName>
        <fullName evidence="2">Uncharacterized protein</fullName>
    </submittedName>
</protein>
<keyword evidence="1" id="KW-0812">Transmembrane</keyword>